<dbReference type="AlphaFoldDB" id="Q9NJA2"/>
<feature type="transmembrane region" description="Helical" evidence="12">
    <location>
        <begin position="118"/>
        <end position="142"/>
    </location>
</feature>
<keyword evidence="11" id="KW-0456">Lyase</keyword>
<dbReference type="GO" id="GO:0004016">
    <property type="term" value="F:adenylate cyclase activity"/>
    <property type="evidence" value="ECO:0000255"/>
    <property type="project" value="FlyBase"/>
</dbReference>
<dbReference type="GO" id="GO:0046872">
    <property type="term" value="F:metal ion binding"/>
    <property type="evidence" value="ECO:0007669"/>
    <property type="project" value="UniProtKB-KW"/>
</dbReference>
<evidence type="ECO:0000256" key="1">
    <source>
        <dbReference type="ARBA" id="ARBA00001593"/>
    </source>
</evidence>
<keyword evidence="10 12" id="KW-0472">Membrane</keyword>
<evidence type="ECO:0000256" key="10">
    <source>
        <dbReference type="ARBA" id="ARBA00023136"/>
    </source>
</evidence>
<evidence type="ECO:0000256" key="3">
    <source>
        <dbReference type="ARBA" id="ARBA00012201"/>
    </source>
</evidence>
<gene>
    <name evidence="15" type="primary">ACXA</name>
    <name evidence="15" type="ORF">CG17176</name>
</gene>
<dbReference type="ExpressionAtlas" id="Q9NJA2">
    <property type="expression patterns" value="baseline and differential"/>
</dbReference>
<dbReference type="Gene3D" id="3.30.70.1230">
    <property type="entry name" value="Nucleotide cyclase"/>
    <property type="match status" value="2"/>
</dbReference>
<dbReference type="EC" id="4.6.1.1" evidence="3"/>
<keyword evidence="7" id="KW-0067">ATP-binding</keyword>
<feature type="domain" description="Guanylate cyclase" evidence="13">
    <location>
        <begin position="312"/>
        <end position="439"/>
    </location>
</feature>
<dbReference type="AGR" id="FB:FBgn0040510"/>
<dbReference type="EMBL" id="AF177928">
    <property type="protein sequence ID" value="AAF33107.1"/>
    <property type="molecule type" value="mRNA"/>
</dbReference>
<dbReference type="CDD" id="cd07302">
    <property type="entry name" value="CHD"/>
    <property type="match status" value="2"/>
</dbReference>
<evidence type="ECO:0000256" key="7">
    <source>
        <dbReference type="ARBA" id="ARBA00022840"/>
    </source>
</evidence>
<feature type="transmembrane region" description="Helical" evidence="12">
    <location>
        <begin position="588"/>
        <end position="608"/>
    </location>
</feature>
<feature type="transmembrane region" description="Helical" evidence="12">
    <location>
        <begin position="751"/>
        <end position="771"/>
    </location>
</feature>
<keyword evidence="9 12" id="KW-1133">Transmembrane helix</keyword>
<dbReference type="FlyBase" id="FBgn0040510">
    <property type="gene designation" value="ACXA"/>
</dbReference>
<evidence type="ECO:0000256" key="8">
    <source>
        <dbReference type="ARBA" id="ARBA00022842"/>
    </source>
</evidence>
<sequence>MNKKNTYKTPYRERFRRCNLEYTNERLWEQSYLKARCKELHLEEEYMKYKIRLMISSLTVFVPMLILLIVALQVIIWSFTEYTKYIYINAIFDLGSLILVTGLLSINFFEDFVIRHRWVMTFTSTLSAYVVVLGDIAFNTYYYYKSNWPLNTLYDVFVLCMIYMFLPIPSSKAAALLAISVSLTYVIYFIHFMAFNEHNVAKYVHGLDIVSIDFFHYLGFNMMGIFFRIMNDTMVRSSFLDRYQFITEEIWLRQARRQESLLLDSILPPQIAKPIQKSIKEKIIQPDNDFYHLGTSRTAENFMSIQIHNDVSILYADLVNYTQLTTTLTVEKLVKVLHDLYARFDLAALSFKVQRIKFLGDCYYCVAGLGESDPDHATMAVSLGISMIANIKEVSVNRSLNIGMRIGVHSGTLFAGVIGKAKLQYDIWGADVNIASRLEATGSPGYVHVSGRTLSSLNAEEYNIYPGTESAQKDPVLQKHPMSTYLLTAIPSLDSDKTISIVEGVPNLDLQTVGSNRKSQILKPNLLSDEVREEFRKMPVGGFKFQFPWSRRERNLKNEKVERDLGIFCVAFKDKSVEWNYLHQPDYIFKYSVALGRGIGCCLIYIQSVNNSDIFYTGVVINIIAFFVLTFLLFICWYKKVCWWHSGQNEHRSYGKLSCAIFHLFEKIQHSFVLRLTVYMMIILCYYMVISLILMSCEKDQYELDIIESKLYNYDMDPFTCFHPWAYTNMMALILGMSYTFARIPFALKTFIGCAEAVVFVLVVCFQYAFIFEHSVTTSPYLKAEIAHSCRVCMMLITMYAKERQSEFNTKMNYKLNLDLQNKQKSADVTNQSFIILLNNILPSHVVEVYLSSIAKHELYYENYRMVSVMFAMLTNFQMDLPSLRVLNDIITAFDRLLSAYKQYYVVEKIKVVGCTYMAACGLDFSLIENLDSNSNFGSTSLSSELEQVRSRLESSIKEKNHDEVAFIMATFALDLMRVLSVRNKAYAGEPFDRALSTGEIRIGISTGQIMAGVVGASQPHYDIWGNPVNMASRMESTGLSGHIQVTKETAQTLEEFDVMCYYRGLTFVKGRGEIPTYFVGIDKDLKFMSKKIDRLSENPSNPDLNHDLDGS</sequence>
<feature type="transmembrane region" description="Helical" evidence="12">
    <location>
        <begin position="614"/>
        <end position="638"/>
    </location>
</feature>
<keyword evidence="5" id="KW-0479">Metal-binding</keyword>
<dbReference type="Pfam" id="PF00211">
    <property type="entry name" value="Guanylate_cyc"/>
    <property type="match status" value="2"/>
</dbReference>
<comment type="catalytic activity">
    <reaction evidence="1">
        <text>ATP = 3',5'-cyclic AMP + diphosphate</text>
        <dbReference type="Rhea" id="RHEA:15389"/>
        <dbReference type="ChEBI" id="CHEBI:30616"/>
        <dbReference type="ChEBI" id="CHEBI:33019"/>
        <dbReference type="ChEBI" id="CHEBI:58165"/>
        <dbReference type="EC" id="4.6.1.1"/>
    </reaction>
</comment>
<dbReference type="InterPro" id="IPR029787">
    <property type="entry name" value="Nucleotide_cyclase"/>
</dbReference>
<feature type="transmembrane region" description="Helical" evidence="12">
    <location>
        <begin position="53"/>
        <end position="79"/>
    </location>
</feature>
<dbReference type="InterPro" id="IPR001054">
    <property type="entry name" value="A/G_cyclase"/>
</dbReference>
<feature type="transmembrane region" description="Helical" evidence="12">
    <location>
        <begin position="173"/>
        <end position="194"/>
    </location>
</feature>
<dbReference type="GO" id="GO:0009190">
    <property type="term" value="P:cyclic nucleotide biosynthetic process"/>
    <property type="evidence" value="ECO:0007669"/>
    <property type="project" value="InterPro"/>
</dbReference>
<dbReference type="OrthoDB" id="10006362at2759"/>
<evidence type="ECO:0000256" key="2">
    <source>
        <dbReference type="ARBA" id="ARBA00004141"/>
    </source>
</evidence>
<keyword evidence="4 12" id="KW-0812">Transmembrane</keyword>
<reference evidence="14" key="1">
    <citation type="journal article" date="2000" name="Dev. Genes Evol.">
        <title>A new family of adenylyl cyclase genes in the male germline of Drosophila melanogaster.</title>
        <authorList>
            <person name="Cann M.J."/>
            <person name="Chung E."/>
            <person name="Levin L.R."/>
        </authorList>
    </citation>
    <scope>NUCLEOTIDE SEQUENCE</scope>
</reference>
<accession>Q9NJA2</accession>
<evidence type="ECO:0000256" key="4">
    <source>
        <dbReference type="ARBA" id="ARBA00022692"/>
    </source>
</evidence>
<evidence type="ECO:0000259" key="13">
    <source>
        <dbReference type="PROSITE" id="PS50125"/>
    </source>
</evidence>
<dbReference type="SUPFAM" id="SSF55073">
    <property type="entry name" value="Nucleotide cyclase"/>
    <property type="match status" value="2"/>
</dbReference>
<evidence type="ECO:0000256" key="12">
    <source>
        <dbReference type="SAM" id="Phobius"/>
    </source>
</evidence>
<keyword evidence="6" id="KW-0547">Nucleotide-binding</keyword>
<evidence type="ECO:0000313" key="15">
    <source>
        <dbReference type="FlyBase" id="FBgn0040510"/>
    </source>
</evidence>
<dbReference type="GO" id="GO:0007283">
    <property type="term" value="P:spermatogenesis"/>
    <property type="evidence" value="ECO:0000270"/>
    <property type="project" value="FlyBase"/>
</dbReference>
<evidence type="ECO:0000256" key="6">
    <source>
        <dbReference type="ARBA" id="ARBA00022741"/>
    </source>
</evidence>
<organism evidence="14">
    <name type="scientific">Drosophila melanogaster</name>
    <name type="common">Fruit fly</name>
    <dbReference type="NCBI Taxonomy" id="7227"/>
    <lineage>
        <taxon>Eukaryota</taxon>
        <taxon>Metazoa</taxon>
        <taxon>Ecdysozoa</taxon>
        <taxon>Arthropoda</taxon>
        <taxon>Hexapoda</taxon>
        <taxon>Insecta</taxon>
        <taxon>Pterygota</taxon>
        <taxon>Neoptera</taxon>
        <taxon>Endopterygota</taxon>
        <taxon>Diptera</taxon>
        <taxon>Brachycera</taxon>
        <taxon>Muscomorpha</taxon>
        <taxon>Ephydroidea</taxon>
        <taxon>Drosophilidae</taxon>
        <taxon>Drosophila</taxon>
        <taxon>Sophophora</taxon>
    </lineage>
</organism>
<dbReference type="FunFam" id="3.30.70.1230:FF:000027">
    <property type="entry name" value="ACXA, isoform A"/>
    <property type="match status" value="1"/>
</dbReference>
<dbReference type="GO" id="GO:0016020">
    <property type="term" value="C:membrane"/>
    <property type="evidence" value="ECO:0000255"/>
    <property type="project" value="FlyBase"/>
</dbReference>
<dbReference type="PANTHER" id="PTHR45627:SF23">
    <property type="entry name" value="AT30656P-RELATED"/>
    <property type="match status" value="1"/>
</dbReference>
<feature type="domain" description="Guanylate cyclase" evidence="13">
    <location>
        <begin position="858"/>
        <end position="1036"/>
    </location>
</feature>
<keyword evidence="8" id="KW-0460">Magnesium</keyword>
<dbReference type="PANTHER" id="PTHR45627">
    <property type="entry name" value="ADENYLATE CYCLASE TYPE 1"/>
    <property type="match status" value="1"/>
</dbReference>
<evidence type="ECO:0000313" key="14">
    <source>
        <dbReference type="EMBL" id="AAF33107.1"/>
    </source>
</evidence>
<feature type="transmembrane region" description="Helical" evidence="12">
    <location>
        <begin position="725"/>
        <end position="744"/>
    </location>
</feature>
<feature type="transmembrane region" description="Helical" evidence="12">
    <location>
        <begin position="672"/>
        <end position="695"/>
    </location>
</feature>
<feature type="transmembrane region" description="Helical" evidence="12">
    <location>
        <begin position="148"/>
        <end position="166"/>
    </location>
</feature>
<dbReference type="GO" id="GO:0035556">
    <property type="term" value="P:intracellular signal transduction"/>
    <property type="evidence" value="ECO:0007669"/>
    <property type="project" value="InterPro"/>
</dbReference>
<evidence type="ECO:0000256" key="5">
    <source>
        <dbReference type="ARBA" id="ARBA00022723"/>
    </source>
</evidence>
<feature type="transmembrane region" description="Helical" evidence="12">
    <location>
        <begin position="214"/>
        <end position="230"/>
    </location>
</feature>
<name>Q9NJA2_DROME</name>
<protein>
    <recommendedName>
        <fullName evidence="3">adenylate cyclase</fullName>
        <ecNumber evidence="3">4.6.1.1</ecNumber>
    </recommendedName>
</protein>
<evidence type="ECO:0000256" key="9">
    <source>
        <dbReference type="ARBA" id="ARBA00022989"/>
    </source>
</evidence>
<dbReference type="HOGENOM" id="CLU_001072_2_5_1"/>
<proteinExistence type="evidence at transcript level"/>
<dbReference type="PROSITE" id="PS50125">
    <property type="entry name" value="GUANYLATE_CYCLASE_2"/>
    <property type="match status" value="2"/>
</dbReference>
<comment type="subcellular location">
    <subcellularLocation>
        <location evidence="2">Membrane</location>
        <topology evidence="2">Multi-pass membrane protein</topology>
    </subcellularLocation>
</comment>
<dbReference type="SMART" id="SM00044">
    <property type="entry name" value="CYCc"/>
    <property type="match status" value="2"/>
</dbReference>
<dbReference type="GO" id="GO:0005524">
    <property type="term" value="F:ATP binding"/>
    <property type="evidence" value="ECO:0007669"/>
    <property type="project" value="UniProtKB-KW"/>
</dbReference>
<dbReference type="PhylomeDB" id="Q9NJA2"/>
<dbReference type="FunFam" id="3.30.70.1230:FF:000024">
    <property type="entry name" value="ACXA, isoform A"/>
    <property type="match status" value="1"/>
</dbReference>
<dbReference type="VEuPathDB" id="VectorBase:FBgn0040510"/>
<evidence type="ECO:0000256" key="11">
    <source>
        <dbReference type="ARBA" id="ARBA00023239"/>
    </source>
</evidence>
<feature type="transmembrane region" description="Helical" evidence="12">
    <location>
        <begin position="85"/>
        <end position="106"/>
    </location>
</feature>